<dbReference type="GO" id="GO:0003729">
    <property type="term" value="F:mRNA binding"/>
    <property type="evidence" value="ECO:0007669"/>
    <property type="project" value="TreeGrafter"/>
</dbReference>
<evidence type="ECO:0000256" key="6">
    <source>
        <dbReference type="ARBA" id="ARBA00022884"/>
    </source>
</evidence>
<gene>
    <name evidence="11" type="ORF">LITE_LOCUS11511</name>
</gene>
<dbReference type="InterPro" id="IPR000504">
    <property type="entry name" value="RRM_dom"/>
</dbReference>
<evidence type="ECO:0000256" key="3">
    <source>
        <dbReference type="ARBA" id="ARBA00022640"/>
    </source>
</evidence>
<dbReference type="PANTHER" id="PTHR48025">
    <property type="entry name" value="OS02G0815200 PROTEIN"/>
    <property type="match status" value="1"/>
</dbReference>
<dbReference type="PROSITE" id="PS50102">
    <property type="entry name" value="RRM"/>
    <property type="match status" value="2"/>
</dbReference>
<keyword evidence="12" id="KW-1185">Reference proteome</keyword>
<dbReference type="InterPro" id="IPR035979">
    <property type="entry name" value="RBD_domain_sf"/>
</dbReference>
<dbReference type="GO" id="GO:0006397">
    <property type="term" value="P:mRNA processing"/>
    <property type="evidence" value="ECO:0007669"/>
    <property type="project" value="UniProtKB-KW"/>
</dbReference>
<dbReference type="FunFam" id="3.30.70.330:FF:000698">
    <property type="entry name" value="33 kDa ribonucleoprotein, chloroplastic"/>
    <property type="match status" value="1"/>
</dbReference>
<evidence type="ECO:0000313" key="12">
    <source>
        <dbReference type="Proteomes" id="UP001154282"/>
    </source>
</evidence>
<feature type="domain" description="RRM" evidence="10">
    <location>
        <begin position="120"/>
        <end position="228"/>
    </location>
</feature>
<evidence type="ECO:0000259" key="10">
    <source>
        <dbReference type="PROSITE" id="PS50102"/>
    </source>
</evidence>
<dbReference type="Proteomes" id="UP001154282">
    <property type="component" value="Unassembled WGS sequence"/>
</dbReference>
<dbReference type="AlphaFoldDB" id="A0AAV0IX16"/>
<reference evidence="11" key="1">
    <citation type="submission" date="2022-08" db="EMBL/GenBank/DDBJ databases">
        <authorList>
            <person name="Gutierrez-Valencia J."/>
        </authorList>
    </citation>
    <scope>NUCLEOTIDE SEQUENCE</scope>
</reference>
<feature type="compositionally biased region" description="Polar residues" evidence="9">
    <location>
        <begin position="332"/>
        <end position="359"/>
    </location>
</feature>
<sequence>MSALLLSMAASSIALSPLHTKASNLASATHIPSTAHLSTNHLANLLLKPLKLANQATVVVSRPPSRRYFAAAFDDFEAAEDENSTDDEDLAVEADDYAPESEEGEVAAGVNGGFGSSDEGRLYVGNLPYTTTSAELNEIFAEAGRIASVEVIYDRVTDRSRGFGFVTMATAEEAKAAIRMFNESVSSLLLLSFASLSALTLMDILRMVVVVDEQQLGGRNIKVNFPEVPKGGEREMIGSRVRSSYQGFVDSPHKVYAGNLGWGVTSQALKEVFAEQPGYMSAKVIYERDTGRSRGFGFVSFETAADADAALNSMNGKEVEGRPLRLNMASERPQSSSGFKSTTEGDSGQLVSSISSESE</sequence>
<dbReference type="GO" id="GO:1990904">
    <property type="term" value="C:ribonucleoprotein complex"/>
    <property type="evidence" value="ECO:0007669"/>
    <property type="project" value="UniProtKB-KW"/>
</dbReference>
<dbReference type="InterPro" id="IPR048289">
    <property type="entry name" value="RRM2_NsCP33-like"/>
</dbReference>
<dbReference type="SMART" id="SM00360">
    <property type="entry name" value="RRM"/>
    <property type="match status" value="2"/>
</dbReference>
<dbReference type="InterPro" id="IPR050502">
    <property type="entry name" value="Euk_RNA-bind_prot"/>
</dbReference>
<comment type="subcellular location">
    <subcellularLocation>
        <location evidence="1">Plastid</location>
        <location evidence="1">Chloroplast</location>
    </subcellularLocation>
</comment>
<keyword evidence="4" id="KW-0507">mRNA processing</keyword>
<evidence type="ECO:0000256" key="5">
    <source>
        <dbReference type="ARBA" id="ARBA00022737"/>
    </source>
</evidence>
<keyword evidence="7" id="KW-0687">Ribonucleoprotein</keyword>
<feature type="domain" description="RRM" evidence="10">
    <location>
        <begin position="253"/>
        <end position="331"/>
    </location>
</feature>
<name>A0AAV0IX16_9ROSI</name>
<feature type="region of interest" description="Disordered" evidence="9">
    <location>
        <begin position="316"/>
        <end position="359"/>
    </location>
</feature>
<dbReference type="GO" id="GO:1901259">
    <property type="term" value="P:chloroplast rRNA processing"/>
    <property type="evidence" value="ECO:0007669"/>
    <property type="project" value="TreeGrafter"/>
</dbReference>
<dbReference type="Gene3D" id="3.30.70.330">
    <property type="match status" value="2"/>
</dbReference>
<dbReference type="Pfam" id="PF00076">
    <property type="entry name" value="RRM_1"/>
    <property type="match status" value="2"/>
</dbReference>
<keyword evidence="6 8" id="KW-0694">RNA-binding</keyword>
<keyword evidence="2" id="KW-0150">Chloroplast</keyword>
<protein>
    <recommendedName>
        <fullName evidence="10">RRM domain-containing protein</fullName>
    </recommendedName>
</protein>
<evidence type="ECO:0000256" key="9">
    <source>
        <dbReference type="SAM" id="MobiDB-lite"/>
    </source>
</evidence>
<accession>A0AAV0IX16</accession>
<comment type="caution">
    <text evidence="11">The sequence shown here is derived from an EMBL/GenBank/DDBJ whole genome shotgun (WGS) entry which is preliminary data.</text>
</comment>
<dbReference type="SUPFAM" id="SSF54928">
    <property type="entry name" value="RNA-binding domain, RBD"/>
    <property type="match status" value="2"/>
</dbReference>
<dbReference type="PANTHER" id="PTHR48025:SF11">
    <property type="entry name" value="RNA-BINDING PROTEIN CP33, CHLOROPLASTIC"/>
    <property type="match status" value="1"/>
</dbReference>
<organism evidence="11 12">
    <name type="scientific">Linum tenue</name>
    <dbReference type="NCBI Taxonomy" id="586396"/>
    <lineage>
        <taxon>Eukaryota</taxon>
        <taxon>Viridiplantae</taxon>
        <taxon>Streptophyta</taxon>
        <taxon>Embryophyta</taxon>
        <taxon>Tracheophyta</taxon>
        <taxon>Spermatophyta</taxon>
        <taxon>Magnoliopsida</taxon>
        <taxon>eudicotyledons</taxon>
        <taxon>Gunneridae</taxon>
        <taxon>Pentapetalae</taxon>
        <taxon>rosids</taxon>
        <taxon>fabids</taxon>
        <taxon>Malpighiales</taxon>
        <taxon>Linaceae</taxon>
        <taxon>Linum</taxon>
    </lineage>
</organism>
<evidence type="ECO:0000256" key="4">
    <source>
        <dbReference type="ARBA" id="ARBA00022664"/>
    </source>
</evidence>
<dbReference type="CDD" id="cd21608">
    <property type="entry name" value="RRM2_NsCP33_like"/>
    <property type="match status" value="1"/>
</dbReference>
<evidence type="ECO:0000256" key="2">
    <source>
        <dbReference type="ARBA" id="ARBA00022528"/>
    </source>
</evidence>
<proteinExistence type="predicted"/>
<evidence type="ECO:0000313" key="11">
    <source>
        <dbReference type="EMBL" id="CAI0402216.1"/>
    </source>
</evidence>
<keyword evidence="5" id="KW-0677">Repeat</keyword>
<evidence type="ECO:0000256" key="8">
    <source>
        <dbReference type="PROSITE-ProRule" id="PRU00176"/>
    </source>
</evidence>
<dbReference type="EMBL" id="CAMGYJ010000004">
    <property type="protein sequence ID" value="CAI0402216.1"/>
    <property type="molecule type" value="Genomic_DNA"/>
</dbReference>
<dbReference type="InterPro" id="IPR012677">
    <property type="entry name" value="Nucleotide-bd_a/b_plait_sf"/>
</dbReference>
<evidence type="ECO:0000256" key="1">
    <source>
        <dbReference type="ARBA" id="ARBA00004229"/>
    </source>
</evidence>
<evidence type="ECO:0000256" key="7">
    <source>
        <dbReference type="ARBA" id="ARBA00023274"/>
    </source>
</evidence>
<keyword evidence="3" id="KW-0934">Plastid</keyword>
<dbReference type="GO" id="GO:0009535">
    <property type="term" value="C:chloroplast thylakoid membrane"/>
    <property type="evidence" value="ECO:0007669"/>
    <property type="project" value="TreeGrafter"/>
</dbReference>